<feature type="transmembrane region" description="Helical" evidence="1">
    <location>
        <begin position="41"/>
        <end position="64"/>
    </location>
</feature>
<dbReference type="InterPro" id="IPR034804">
    <property type="entry name" value="SQR/QFR_C/D"/>
</dbReference>
<gene>
    <name evidence="2" type="ORF">BLW93_04150</name>
</gene>
<keyword evidence="1" id="KW-0812">Transmembrane</keyword>
<proteinExistence type="predicted"/>
<evidence type="ECO:0000313" key="3">
    <source>
        <dbReference type="Proteomes" id="UP000187408"/>
    </source>
</evidence>
<accession>A0A1R1MLB5</accession>
<dbReference type="Gene3D" id="1.20.1300.10">
    <property type="entry name" value="Fumarate reductase/succinate dehydrogenase, transmembrane subunit"/>
    <property type="match status" value="1"/>
</dbReference>
<dbReference type="RefSeq" id="WP_076712854.1">
    <property type="nucleotide sequence ID" value="NZ_MOEN01000012.1"/>
</dbReference>
<evidence type="ECO:0008006" key="4">
    <source>
        <dbReference type="Google" id="ProtNLM"/>
    </source>
</evidence>
<dbReference type="EMBL" id="MOEN01000012">
    <property type="protein sequence ID" value="OMH40597.1"/>
    <property type="molecule type" value="Genomic_DNA"/>
</dbReference>
<dbReference type="STRING" id="1914305.BLW93_04150"/>
<protein>
    <recommendedName>
        <fullName evidence="4">Succinate dehydrogenase</fullName>
    </recommendedName>
</protein>
<reference evidence="2 3" key="1">
    <citation type="submission" date="2016-10" db="EMBL/GenBank/DDBJ databases">
        <title>Genome sequence of a sulfur-reducing bacterium Desulfurobacterium indicum K6013.</title>
        <authorList>
            <person name="Cao J."/>
            <person name="Shao Z."/>
            <person name="Alain K."/>
            <person name="Jebbar M."/>
        </authorList>
    </citation>
    <scope>NUCLEOTIDE SEQUENCE [LARGE SCALE GENOMIC DNA]</scope>
    <source>
        <strain evidence="2 3">K6013</strain>
    </source>
</reference>
<name>A0A1R1MLB5_9BACT</name>
<organism evidence="2 3">
    <name type="scientific">Desulfurobacterium indicum</name>
    <dbReference type="NCBI Taxonomy" id="1914305"/>
    <lineage>
        <taxon>Bacteria</taxon>
        <taxon>Pseudomonadati</taxon>
        <taxon>Aquificota</taxon>
        <taxon>Aquificia</taxon>
        <taxon>Desulfurobacteriales</taxon>
        <taxon>Desulfurobacteriaceae</taxon>
        <taxon>Desulfurobacterium</taxon>
    </lineage>
</organism>
<dbReference type="Proteomes" id="UP000187408">
    <property type="component" value="Unassembled WGS sequence"/>
</dbReference>
<evidence type="ECO:0000256" key="1">
    <source>
        <dbReference type="SAM" id="Phobius"/>
    </source>
</evidence>
<dbReference type="GO" id="GO:0016020">
    <property type="term" value="C:membrane"/>
    <property type="evidence" value="ECO:0007669"/>
    <property type="project" value="InterPro"/>
</dbReference>
<comment type="caution">
    <text evidence="2">The sequence shown here is derived from an EMBL/GenBank/DDBJ whole genome shotgun (WGS) entry which is preliminary data.</text>
</comment>
<dbReference type="AlphaFoldDB" id="A0A1R1MLB5"/>
<keyword evidence="3" id="KW-1185">Reference proteome</keyword>
<keyword evidence="1" id="KW-0472">Membrane</keyword>
<sequence length="108" mass="12314">MMVMEERISKAHRITGIYLFIYMIVHVLSKGPVCFFADWMAVFAFAFHAFNGMRLIILELGFLVGKPAFIEYPYSPVSIKYSRILFYIFMALAALFLAVVIIGKGMTS</sequence>
<keyword evidence="1" id="KW-1133">Transmembrane helix</keyword>
<feature type="transmembrane region" description="Helical" evidence="1">
    <location>
        <begin position="12"/>
        <end position="29"/>
    </location>
</feature>
<dbReference type="OrthoDB" id="276905at2"/>
<dbReference type="SUPFAM" id="SSF81343">
    <property type="entry name" value="Fumarate reductase respiratory complex transmembrane subunits"/>
    <property type="match status" value="1"/>
</dbReference>
<evidence type="ECO:0000313" key="2">
    <source>
        <dbReference type="EMBL" id="OMH40597.1"/>
    </source>
</evidence>
<feature type="transmembrane region" description="Helical" evidence="1">
    <location>
        <begin position="84"/>
        <end position="103"/>
    </location>
</feature>